<organism evidence="1 2">
    <name type="scientific">Chitinivibrio alkaliphilus ACht1</name>
    <dbReference type="NCBI Taxonomy" id="1313304"/>
    <lineage>
        <taxon>Bacteria</taxon>
        <taxon>Pseudomonadati</taxon>
        <taxon>Fibrobacterota</taxon>
        <taxon>Chitinivibrionia</taxon>
        <taxon>Chitinivibrionales</taxon>
        <taxon>Chitinivibrionaceae</taxon>
        <taxon>Chitinivibrio</taxon>
    </lineage>
</organism>
<evidence type="ECO:0000313" key="1">
    <source>
        <dbReference type="EMBL" id="ERP31376.1"/>
    </source>
</evidence>
<dbReference type="OrthoDB" id="9943310at2"/>
<dbReference type="AlphaFoldDB" id="U7D744"/>
<keyword evidence="2" id="KW-1185">Reference proteome</keyword>
<dbReference type="EMBL" id="ASJR01000014">
    <property type="protein sequence ID" value="ERP31376.1"/>
    <property type="molecule type" value="Genomic_DNA"/>
</dbReference>
<gene>
    <name evidence="1" type="ORF">CALK_1723</name>
</gene>
<protein>
    <submittedName>
        <fullName evidence="1">Uncharacterized protein</fullName>
    </submittedName>
</protein>
<dbReference type="SUPFAM" id="SSF56935">
    <property type="entry name" value="Porins"/>
    <property type="match status" value="1"/>
</dbReference>
<dbReference type="Proteomes" id="UP000017148">
    <property type="component" value="Unassembled WGS sequence"/>
</dbReference>
<proteinExistence type="predicted"/>
<evidence type="ECO:0000313" key="2">
    <source>
        <dbReference type="Proteomes" id="UP000017148"/>
    </source>
</evidence>
<sequence length="317" mass="35007">MKTVKLFHSITLLLCAVSLSFGTLFIDLEEDLRGRWESDEDLTGEINALGGSLRKVISDSRGDRFIFFAQAELHNNLSEFMLHQAYGQIKGPMGKWNVSVGRVPLPWGLLTDWSPERMPYASPYRGSRLNTADNGILLDGVIGMADYGIALTQGYGMADIEEFPGPGLLTARVGITPFITGDLVVGLSLSHGTVAVSAHGHGMGHVHEEEQTAIGLDNTLYYGRGLVRFEGVVKRYDASWEQHVFANAEYALLPRLTIETAGQAAFLPHDEKGGSIYTGISLPIRTLTFRGGYEYETYHEDTHSMVLQLYRSFSTVR</sequence>
<comment type="caution">
    <text evidence="1">The sequence shown here is derived from an EMBL/GenBank/DDBJ whole genome shotgun (WGS) entry which is preliminary data.</text>
</comment>
<accession>U7D744</accession>
<dbReference type="RefSeq" id="WP_022637161.1">
    <property type="nucleotide sequence ID" value="NZ_ASJR01000014.1"/>
</dbReference>
<reference evidence="1 2" key="1">
    <citation type="journal article" date="2013" name="Environ. Microbiol.">
        <title>Genome analysis of Chitinivibrio alkaliphilus gen. nov., sp. nov., a novel extremely haloalkaliphilic anaerobic chitinolytic bacterium from the candidate phylum Termite Group 3.</title>
        <authorList>
            <person name="Sorokin D.Y."/>
            <person name="Gumerov V.M."/>
            <person name="Rakitin A.L."/>
            <person name="Beletsky A.V."/>
            <person name="Damste J.S."/>
            <person name="Muyzer G."/>
            <person name="Mardanov A.V."/>
            <person name="Ravin N.V."/>
        </authorList>
    </citation>
    <scope>NUCLEOTIDE SEQUENCE [LARGE SCALE GENOMIC DNA]</scope>
    <source>
        <strain evidence="1 2">ACht1</strain>
    </source>
</reference>
<name>U7D744_9BACT</name>
<dbReference type="STRING" id="1313304.CALK_1723"/>